<dbReference type="InterPro" id="IPR009833">
    <property type="entry name" value="DUF1398"/>
</dbReference>
<reference evidence="1 2" key="1">
    <citation type="submission" date="2019-03" db="EMBL/GenBank/DDBJ databases">
        <title>Draft genome sequences of novel Actinobacteria.</title>
        <authorList>
            <person name="Sahin N."/>
            <person name="Ay H."/>
            <person name="Saygin H."/>
        </authorList>
    </citation>
    <scope>NUCLEOTIDE SEQUENCE [LARGE SCALE GENOMIC DNA]</scope>
    <source>
        <strain evidence="1 2">JCM 13523</strain>
    </source>
</reference>
<keyword evidence="2" id="KW-1185">Reference proteome</keyword>
<accession>A0A4R4Z6D4</accession>
<proteinExistence type="predicted"/>
<evidence type="ECO:0000313" key="2">
    <source>
        <dbReference type="Proteomes" id="UP000295124"/>
    </source>
</evidence>
<dbReference type="SUPFAM" id="SSF160419">
    <property type="entry name" value="YdfO-like"/>
    <property type="match status" value="1"/>
</dbReference>
<comment type="caution">
    <text evidence="1">The sequence shown here is derived from an EMBL/GenBank/DDBJ whole genome shotgun (WGS) entry which is preliminary data.</text>
</comment>
<dbReference type="OrthoDB" id="1550456at2"/>
<organism evidence="1 2">
    <name type="scientific">Kribbella antibiotica</name>
    <dbReference type="NCBI Taxonomy" id="190195"/>
    <lineage>
        <taxon>Bacteria</taxon>
        <taxon>Bacillati</taxon>
        <taxon>Actinomycetota</taxon>
        <taxon>Actinomycetes</taxon>
        <taxon>Propionibacteriales</taxon>
        <taxon>Kribbellaceae</taxon>
        <taxon>Kribbella</taxon>
    </lineage>
</organism>
<sequence>MFTLEQVDGIHDRLGSASTLGAFLQALGEIGVVSSDSYVTDGHATYFGVGGHEVSTGPAHDVFEVAAASDRDAFLAALEQGSYVEMSRALAAAGVEKWTFDTQALTITYYDRAGTALLSEEV</sequence>
<dbReference type="Gene3D" id="3.30.1810.10">
    <property type="entry name" value="YdfO-like"/>
    <property type="match status" value="1"/>
</dbReference>
<dbReference type="RefSeq" id="WP_132173052.1">
    <property type="nucleotide sequence ID" value="NZ_SMKX01000106.1"/>
</dbReference>
<evidence type="ECO:0000313" key="1">
    <source>
        <dbReference type="EMBL" id="TDD52654.1"/>
    </source>
</evidence>
<dbReference type="EMBL" id="SMKX01000106">
    <property type="protein sequence ID" value="TDD52654.1"/>
    <property type="molecule type" value="Genomic_DNA"/>
</dbReference>
<dbReference type="Pfam" id="PF07166">
    <property type="entry name" value="DUF1398"/>
    <property type="match status" value="1"/>
</dbReference>
<dbReference type="Proteomes" id="UP000295124">
    <property type="component" value="Unassembled WGS sequence"/>
</dbReference>
<protein>
    <submittedName>
        <fullName evidence="1">DUF1398 domain-containing protein</fullName>
    </submittedName>
</protein>
<dbReference type="InterPro" id="IPR036696">
    <property type="entry name" value="YdfO-like_sf"/>
</dbReference>
<name>A0A4R4Z6D4_9ACTN</name>
<gene>
    <name evidence="1" type="ORF">E1263_29035</name>
</gene>
<dbReference type="AlphaFoldDB" id="A0A4R4Z6D4"/>